<evidence type="ECO:0000313" key="2">
    <source>
        <dbReference type="EMBL" id="OCW57523.1"/>
    </source>
</evidence>
<evidence type="ECO:0000256" key="1">
    <source>
        <dbReference type="SAM" id="Phobius"/>
    </source>
</evidence>
<keyword evidence="1" id="KW-1133">Transmembrane helix</keyword>
<keyword evidence="1" id="KW-0472">Membrane</keyword>
<protein>
    <recommendedName>
        <fullName evidence="4">FeoB-associated Cys-rich membrane protein</fullName>
    </recommendedName>
</protein>
<gene>
    <name evidence="2" type="ORF">AWJ14_13300</name>
</gene>
<dbReference type="Proteomes" id="UP000094795">
    <property type="component" value="Unassembled WGS sequence"/>
</dbReference>
<reference evidence="2 3" key="1">
    <citation type="submission" date="2015-12" db="EMBL/GenBank/DDBJ databases">
        <authorList>
            <person name="Shamseldin A."/>
            <person name="Moawad H."/>
            <person name="Abd El-Rahim W.M."/>
            <person name="Sadowsky M.J."/>
        </authorList>
    </citation>
    <scope>NUCLEOTIDE SEQUENCE [LARGE SCALE GENOMIC DNA]</scope>
    <source>
        <strain evidence="2 3">JC234</strain>
    </source>
</reference>
<name>A0A1C1YVF8_9HYPH</name>
<keyword evidence="1" id="KW-0812">Transmembrane</keyword>
<dbReference type="RefSeq" id="WP_066178776.1">
    <property type="nucleotide sequence ID" value="NZ_LQZT01000013.1"/>
</dbReference>
<organism evidence="2 3">
    <name type="scientific">Hoeflea olei</name>
    <dbReference type="NCBI Taxonomy" id="1480615"/>
    <lineage>
        <taxon>Bacteria</taxon>
        <taxon>Pseudomonadati</taxon>
        <taxon>Pseudomonadota</taxon>
        <taxon>Alphaproteobacteria</taxon>
        <taxon>Hyphomicrobiales</taxon>
        <taxon>Rhizobiaceae</taxon>
        <taxon>Hoeflea</taxon>
    </lineage>
</organism>
<evidence type="ECO:0008006" key="4">
    <source>
        <dbReference type="Google" id="ProtNLM"/>
    </source>
</evidence>
<dbReference type="EMBL" id="LQZT01000013">
    <property type="protein sequence ID" value="OCW57523.1"/>
    <property type="molecule type" value="Genomic_DNA"/>
</dbReference>
<keyword evidence="3" id="KW-1185">Reference proteome</keyword>
<comment type="caution">
    <text evidence="2">The sequence shown here is derived from an EMBL/GenBank/DDBJ whole genome shotgun (WGS) entry which is preliminary data.</text>
</comment>
<dbReference type="AlphaFoldDB" id="A0A1C1YVF8"/>
<accession>A0A1C1YVF8</accession>
<feature type="transmembrane region" description="Helical" evidence="1">
    <location>
        <begin position="6"/>
        <end position="24"/>
    </location>
</feature>
<proteinExistence type="predicted"/>
<evidence type="ECO:0000313" key="3">
    <source>
        <dbReference type="Proteomes" id="UP000094795"/>
    </source>
</evidence>
<sequence length="69" mass="7245">MLDAIVTFGLVAAAAVYVAWRLFLSRKAKQRIRGLLNGQAECCPADEASGQCPGGCSGCDHAAPAPRQR</sequence>